<dbReference type="AlphaFoldDB" id="A0AAU8KFP6"/>
<dbReference type="RefSeq" id="WP_354596740.1">
    <property type="nucleotide sequence ID" value="NZ_CP136798.1"/>
</dbReference>
<evidence type="ECO:0000313" key="1">
    <source>
        <dbReference type="EMBL" id="XCN13764.1"/>
    </source>
</evidence>
<organism evidence="1">
    <name type="scientific">Streptomyces sp. JL1001</name>
    <dbReference type="NCBI Taxonomy" id="3078227"/>
    <lineage>
        <taxon>Bacteria</taxon>
        <taxon>Bacillati</taxon>
        <taxon>Actinomycetota</taxon>
        <taxon>Actinomycetes</taxon>
        <taxon>Kitasatosporales</taxon>
        <taxon>Streptomycetaceae</taxon>
        <taxon>Streptomyces</taxon>
    </lineage>
</organism>
<sequence length="154" mass="17179">MEWTALAATVLGAVIGVGSTLVTDRVSWRRDTRERDRETLRTVAAQFLEALTEARDAISDASRSEHLPVAERAQLARASTSAQGVHAKQYQLELLATPEVAESARDTSYRLLLYRDAVVAGHLRDDPECTQARRAFREARQKLMTDMRSSLAPR</sequence>
<gene>
    <name evidence="1" type="ORF">R1Y80_08900</name>
</gene>
<protein>
    <submittedName>
        <fullName evidence="1">Uncharacterized protein</fullName>
    </submittedName>
</protein>
<proteinExistence type="predicted"/>
<dbReference type="EMBL" id="CP136798">
    <property type="protein sequence ID" value="XCN13764.1"/>
    <property type="molecule type" value="Genomic_DNA"/>
</dbReference>
<name>A0AAU8KFP6_9ACTN</name>
<accession>A0AAU8KFP6</accession>
<reference evidence="1" key="1">
    <citation type="submission" date="2023-10" db="EMBL/GenBank/DDBJ databases">
        <title>Complete genome sequence of Streptomyces sp. JL1001.</title>
        <authorList>
            <person name="Jiang L."/>
        </authorList>
    </citation>
    <scope>NUCLEOTIDE SEQUENCE</scope>
    <source>
        <strain evidence="1">JL1001</strain>
    </source>
</reference>